<keyword evidence="5" id="KW-1185">Reference proteome</keyword>
<organism evidence="4 5">
    <name type="scientific">Amycolatopsis albispora</name>
    <dbReference type="NCBI Taxonomy" id="1804986"/>
    <lineage>
        <taxon>Bacteria</taxon>
        <taxon>Bacillati</taxon>
        <taxon>Actinomycetota</taxon>
        <taxon>Actinomycetes</taxon>
        <taxon>Pseudonocardiales</taxon>
        <taxon>Pseudonocardiaceae</taxon>
        <taxon>Amycolatopsis</taxon>
    </lineage>
</organism>
<dbReference type="SUPFAM" id="SSF55729">
    <property type="entry name" value="Acyl-CoA N-acyltransferases (Nat)"/>
    <property type="match status" value="1"/>
</dbReference>
<evidence type="ECO:0000256" key="2">
    <source>
        <dbReference type="ARBA" id="ARBA00023315"/>
    </source>
</evidence>
<keyword evidence="2" id="KW-0012">Acyltransferase</keyword>
<dbReference type="Gene3D" id="3.40.630.30">
    <property type="match status" value="1"/>
</dbReference>
<evidence type="ECO:0000256" key="1">
    <source>
        <dbReference type="ARBA" id="ARBA00022679"/>
    </source>
</evidence>
<dbReference type="PANTHER" id="PTHR43877:SF1">
    <property type="entry name" value="ACETYLTRANSFERASE"/>
    <property type="match status" value="1"/>
</dbReference>
<accession>A0A344L6F3</accession>
<dbReference type="InterPro" id="IPR050832">
    <property type="entry name" value="Bact_Acetyltransf"/>
</dbReference>
<dbReference type="EMBL" id="CP015163">
    <property type="protein sequence ID" value="AXB43627.1"/>
    <property type="molecule type" value="Genomic_DNA"/>
</dbReference>
<evidence type="ECO:0000259" key="3">
    <source>
        <dbReference type="PROSITE" id="PS51186"/>
    </source>
</evidence>
<name>A0A344L6F3_9PSEU</name>
<dbReference type="OrthoDB" id="5243635at2"/>
<dbReference type="InterPro" id="IPR016181">
    <property type="entry name" value="Acyl_CoA_acyltransferase"/>
</dbReference>
<feature type="domain" description="N-acetyltransferase" evidence="3">
    <location>
        <begin position="28"/>
        <end position="169"/>
    </location>
</feature>
<dbReference type="Pfam" id="PF00583">
    <property type="entry name" value="Acetyltransf_1"/>
    <property type="match status" value="1"/>
</dbReference>
<proteinExistence type="predicted"/>
<dbReference type="PANTHER" id="PTHR43877">
    <property type="entry name" value="AMINOALKYLPHOSPHONATE N-ACETYLTRANSFERASE-RELATED-RELATED"/>
    <property type="match status" value="1"/>
</dbReference>
<dbReference type="InterPro" id="IPR000182">
    <property type="entry name" value="GNAT_dom"/>
</dbReference>
<dbReference type="Proteomes" id="UP000250434">
    <property type="component" value="Chromosome"/>
</dbReference>
<dbReference type="KEGG" id="aab:A4R43_14665"/>
<dbReference type="PROSITE" id="PS51186">
    <property type="entry name" value="GNAT"/>
    <property type="match status" value="1"/>
</dbReference>
<dbReference type="RefSeq" id="WP_113692867.1">
    <property type="nucleotide sequence ID" value="NZ_CP015163.1"/>
</dbReference>
<dbReference type="AlphaFoldDB" id="A0A344L6F3"/>
<dbReference type="GO" id="GO:0016747">
    <property type="term" value="F:acyltransferase activity, transferring groups other than amino-acyl groups"/>
    <property type="evidence" value="ECO:0007669"/>
    <property type="project" value="InterPro"/>
</dbReference>
<reference evidence="4 5" key="1">
    <citation type="submission" date="2016-04" db="EMBL/GenBank/DDBJ databases">
        <title>Complete genome sequence and analysis of deep-sea sediment isolate, Amycolatopsis sp. WP1.</title>
        <authorList>
            <person name="Wang H."/>
            <person name="Chen S."/>
            <person name="Wu Q."/>
        </authorList>
    </citation>
    <scope>NUCLEOTIDE SEQUENCE [LARGE SCALE GENOMIC DNA]</scope>
    <source>
        <strain evidence="4 5">WP1</strain>
    </source>
</reference>
<evidence type="ECO:0000313" key="4">
    <source>
        <dbReference type="EMBL" id="AXB43627.1"/>
    </source>
</evidence>
<sequence length="169" mass="18332">MTGRWAVRRAVAADAPRLASICLGGWRTAYRGILPDDYLDALNLAEWEEMFAARVAASTERTTMLAAVNADGEIGAYAGVLGEREPGMLGALYAATEWRGTGAGHAAHEAAVAHLAACGFSRAVLWVFERNTPSRRFYEAHGWRCDEVTQATKFADGSAVEIRYSRPLP</sequence>
<evidence type="ECO:0000313" key="5">
    <source>
        <dbReference type="Proteomes" id="UP000250434"/>
    </source>
</evidence>
<gene>
    <name evidence="4" type="ORF">A4R43_14665</name>
</gene>
<protein>
    <recommendedName>
        <fullName evidence="3">N-acetyltransferase domain-containing protein</fullName>
    </recommendedName>
</protein>
<keyword evidence="1" id="KW-0808">Transferase</keyword>